<evidence type="ECO:0000313" key="3">
    <source>
        <dbReference type="Proteomes" id="UP001325680"/>
    </source>
</evidence>
<proteinExistence type="predicted"/>
<dbReference type="RefSeq" id="WP_114789140.1">
    <property type="nucleotide sequence ID" value="NZ_CP139960.1"/>
</dbReference>
<name>A0ABZ0WCR4_9BACT</name>
<keyword evidence="1" id="KW-0812">Transmembrane</keyword>
<dbReference type="EMBL" id="CP139960">
    <property type="protein sequence ID" value="WQD39722.1"/>
    <property type="molecule type" value="Genomic_DNA"/>
</dbReference>
<dbReference type="Proteomes" id="UP001325680">
    <property type="component" value="Chromosome"/>
</dbReference>
<feature type="transmembrane region" description="Helical" evidence="1">
    <location>
        <begin position="39"/>
        <end position="66"/>
    </location>
</feature>
<reference evidence="2 3" key="1">
    <citation type="submission" date="2023-12" db="EMBL/GenBank/DDBJ databases">
        <title>Genome sequencing and assembly of bacterial species from a model synthetic community.</title>
        <authorList>
            <person name="Hogle S.L."/>
        </authorList>
    </citation>
    <scope>NUCLEOTIDE SEQUENCE [LARGE SCALE GENOMIC DNA]</scope>
    <source>
        <strain evidence="2 3">HAMBI_3031</strain>
    </source>
</reference>
<keyword evidence="3" id="KW-1185">Reference proteome</keyword>
<gene>
    <name evidence="2" type="ORF">U0035_06125</name>
</gene>
<sequence length="71" mass="7659">MAGLKLTLILCVIPIMLIGGIYTYRFLNNKLTSSSSTFGLIFYALALFCAIAAIYGGGLTVIALLYDYLSI</sequence>
<feature type="transmembrane region" description="Helical" evidence="1">
    <location>
        <begin position="6"/>
        <end position="27"/>
    </location>
</feature>
<accession>A0ABZ0WCR4</accession>
<organism evidence="2 3">
    <name type="scientific">Niabella yanshanensis</name>
    <dbReference type="NCBI Taxonomy" id="577386"/>
    <lineage>
        <taxon>Bacteria</taxon>
        <taxon>Pseudomonadati</taxon>
        <taxon>Bacteroidota</taxon>
        <taxon>Chitinophagia</taxon>
        <taxon>Chitinophagales</taxon>
        <taxon>Chitinophagaceae</taxon>
        <taxon>Niabella</taxon>
    </lineage>
</organism>
<evidence type="ECO:0000313" key="2">
    <source>
        <dbReference type="EMBL" id="WQD39722.1"/>
    </source>
</evidence>
<keyword evidence="1" id="KW-1133">Transmembrane helix</keyword>
<protein>
    <submittedName>
        <fullName evidence="2">Uncharacterized protein</fullName>
    </submittedName>
</protein>
<keyword evidence="1" id="KW-0472">Membrane</keyword>
<evidence type="ECO:0000256" key="1">
    <source>
        <dbReference type="SAM" id="Phobius"/>
    </source>
</evidence>